<sequence length="101" mass="11618">MNGMETVDCNTAWDRQLLNLMPPSTDDYIHRKRVNPVIAQSSALGTPSSFSQKPRTNLKKAHLRKVFYQSHSKFRKAPCYVSCHLINPHTKLKRIKSEADH</sequence>
<reference evidence="3 4" key="1">
    <citation type="submission" date="2019-05" db="EMBL/GenBank/DDBJ databases">
        <title>Emergence of the Ug99 lineage of the wheat stem rust pathogen through somatic hybridization.</title>
        <authorList>
            <person name="Li F."/>
            <person name="Upadhyaya N.M."/>
            <person name="Sperschneider J."/>
            <person name="Matny O."/>
            <person name="Nguyen-Phuc H."/>
            <person name="Mago R."/>
            <person name="Raley C."/>
            <person name="Miller M.E."/>
            <person name="Silverstein K.A.T."/>
            <person name="Henningsen E."/>
            <person name="Hirsch C.D."/>
            <person name="Visser B."/>
            <person name="Pretorius Z.A."/>
            <person name="Steffenson B.J."/>
            <person name="Schwessinger B."/>
            <person name="Dodds P.N."/>
            <person name="Figueroa M."/>
        </authorList>
    </citation>
    <scope>NUCLEOTIDE SEQUENCE [LARGE SCALE GENOMIC DNA]</scope>
    <source>
        <strain evidence="1">21-0</strain>
        <strain evidence="2 4">Ug99</strain>
    </source>
</reference>
<dbReference type="Proteomes" id="UP000325313">
    <property type="component" value="Unassembled WGS sequence"/>
</dbReference>
<evidence type="ECO:0000313" key="1">
    <source>
        <dbReference type="EMBL" id="KAA1084249.1"/>
    </source>
</evidence>
<accession>A0A5B0NUP8</accession>
<gene>
    <name evidence="1" type="ORF">PGT21_022439</name>
    <name evidence="2" type="ORF">PGTUg99_023408</name>
</gene>
<evidence type="ECO:0000313" key="4">
    <source>
        <dbReference type="Proteomes" id="UP000325313"/>
    </source>
</evidence>
<evidence type="ECO:0000313" key="2">
    <source>
        <dbReference type="EMBL" id="KAA1092366.1"/>
    </source>
</evidence>
<organism evidence="2 4">
    <name type="scientific">Puccinia graminis f. sp. tritici</name>
    <dbReference type="NCBI Taxonomy" id="56615"/>
    <lineage>
        <taxon>Eukaryota</taxon>
        <taxon>Fungi</taxon>
        <taxon>Dikarya</taxon>
        <taxon>Basidiomycota</taxon>
        <taxon>Pucciniomycotina</taxon>
        <taxon>Pucciniomycetes</taxon>
        <taxon>Pucciniales</taxon>
        <taxon>Pucciniaceae</taxon>
        <taxon>Puccinia</taxon>
    </lineage>
</organism>
<comment type="caution">
    <text evidence="2">The sequence shown here is derived from an EMBL/GenBank/DDBJ whole genome shotgun (WGS) entry which is preliminary data.</text>
</comment>
<keyword evidence="3" id="KW-1185">Reference proteome</keyword>
<evidence type="ECO:0000313" key="3">
    <source>
        <dbReference type="Proteomes" id="UP000324748"/>
    </source>
</evidence>
<dbReference type="EMBL" id="VSWC01000118">
    <property type="protein sequence ID" value="KAA1084249.1"/>
    <property type="molecule type" value="Genomic_DNA"/>
</dbReference>
<dbReference type="EMBL" id="VDEP01000376">
    <property type="protein sequence ID" value="KAA1092366.1"/>
    <property type="molecule type" value="Genomic_DNA"/>
</dbReference>
<name>A0A5B0NUP8_PUCGR</name>
<protein>
    <submittedName>
        <fullName evidence="2">Uncharacterized protein</fullName>
    </submittedName>
</protein>
<dbReference type="AlphaFoldDB" id="A0A5B0NUP8"/>
<dbReference type="Proteomes" id="UP000324748">
    <property type="component" value="Unassembled WGS sequence"/>
</dbReference>
<proteinExistence type="predicted"/>